<evidence type="ECO:0000313" key="1">
    <source>
        <dbReference type="EMBL" id="RFU83586.1"/>
    </source>
</evidence>
<comment type="caution">
    <text evidence="1">The sequence shown here is derived from an EMBL/GenBank/DDBJ whole genome shotgun (WGS) entry which is preliminary data.</text>
</comment>
<dbReference type="EMBL" id="QUAK01000194">
    <property type="protein sequence ID" value="RFU83586.1"/>
    <property type="molecule type" value="Genomic_DNA"/>
</dbReference>
<sequence length="87" mass="9549">MTFPIPEDKIGALPADPGPGEHLWTVIVMHRVSDETIRAFNRAEKAPSGLFDGDSLMSIQGPGCYKCEQPYDRSMAIRPCTGTLDLQ</sequence>
<dbReference type="AlphaFoldDB" id="A0A372LY42"/>
<reference evidence="1 2" key="1">
    <citation type="submission" date="2018-08" db="EMBL/GenBank/DDBJ databases">
        <title>Isolation, diversity and antifungal activity of Actinobacteria from wheat.</title>
        <authorList>
            <person name="Han C."/>
        </authorList>
    </citation>
    <scope>NUCLEOTIDE SEQUENCE [LARGE SCALE GENOMIC DNA]</scope>
    <source>
        <strain evidence="1 2">NEAU-YY421</strain>
    </source>
</reference>
<proteinExistence type="predicted"/>
<dbReference type="Proteomes" id="UP000263094">
    <property type="component" value="Unassembled WGS sequence"/>
</dbReference>
<dbReference type="RefSeq" id="WP_128558743.1">
    <property type="nucleotide sequence ID" value="NZ_QUAK01000194.1"/>
</dbReference>
<keyword evidence="2" id="KW-1185">Reference proteome</keyword>
<evidence type="ECO:0000313" key="2">
    <source>
        <dbReference type="Proteomes" id="UP000263094"/>
    </source>
</evidence>
<name>A0A372LY42_9ACTN</name>
<protein>
    <submittedName>
        <fullName evidence="1">Uncharacterized protein</fullName>
    </submittedName>
</protein>
<organism evidence="1 2">
    <name type="scientific">Streptomyces triticagri</name>
    <dbReference type="NCBI Taxonomy" id="2293568"/>
    <lineage>
        <taxon>Bacteria</taxon>
        <taxon>Bacillati</taxon>
        <taxon>Actinomycetota</taxon>
        <taxon>Actinomycetes</taxon>
        <taxon>Kitasatosporales</taxon>
        <taxon>Streptomycetaceae</taxon>
        <taxon>Streptomyces</taxon>
    </lineage>
</organism>
<accession>A0A372LY42</accession>
<dbReference type="OrthoDB" id="9874485at2"/>
<gene>
    <name evidence="1" type="ORF">DY218_27140</name>
</gene>